<dbReference type="InterPro" id="IPR031330">
    <property type="entry name" value="Gly_Hdrlase_35_cat"/>
</dbReference>
<dbReference type="CDD" id="cd22842">
    <property type="entry name" value="Gal_Rha_Lectin_BGal"/>
    <property type="match status" value="1"/>
</dbReference>
<evidence type="ECO:0000256" key="9">
    <source>
        <dbReference type="ARBA" id="ARBA00023180"/>
    </source>
</evidence>
<dbReference type="FunFam" id="3.20.20.80:FF:000006">
    <property type="entry name" value="Beta-galactosidase"/>
    <property type="match status" value="1"/>
</dbReference>
<reference evidence="15" key="1">
    <citation type="submission" date="2022-04" db="EMBL/GenBank/DDBJ databases">
        <title>Carnegiea gigantea Genome sequencing and assembly v2.</title>
        <authorList>
            <person name="Copetti D."/>
            <person name="Sanderson M.J."/>
            <person name="Burquez A."/>
            <person name="Wojciechowski M.F."/>
        </authorList>
    </citation>
    <scope>NUCLEOTIDE SEQUENCE</scope>
    <source>
        <strain evidence="15">SGP5-SGP5p</strain>
        <tissue evidence="15">Aerial part</tissue>
    </source>
</reference>
<dbReference type="PROSITE" id="PS50228">
    <property type="entry name" value="SUEL_LECTIN"/>
    <property type="match status" value="1"/>
</dbReference>
<name>A0A9Q1L0K8_9CARY</name>
<dbReference type="FunFam" id="2.60.120.260:FF:000050">
    <property type="entry name" value="Beta-galactosidase"/>
    <property type="match status" value="1"/>
</dbReference>
<organism evidence="15 16">
    <name type="scientific">Carnegiea gigantea</name>
    <dbReference type="NCBI Taxonomy" id="171969"/>
    <lineage>
        <taxon>Eukaryota</taxon>
        <taxon>Viridiplantae</taxon>
        <taxon>Streptophyta</taxon>
        <taxon>Embryophyta</taxon>
        <taxon>Tracheophyta</taxon>
        <taxon>Spermatophyta</taxon>
        <taxon>Magnoliopsida</taxon>
        <taxon>eudicotyledons</taxon>
        <taxon>Gunneridae</taxon>
        <taxon>Pentapetalae</taxon>
        <taxon>Caryophyllales</taxon>
        <taxon>Cactineae</taxon>
        <taxon>Cactaceae</taxon>
        <taxon>Cactoideae</taxon>
        <taxon>Echinocereeae</taxon>
        <taxon>Carnegiea</taxon>
    </lineage>
</organism>
<dbReference type="Gene3D" id="2.60.120.260">
    <property type="entry name" value="Galactose-binding domain-like"/>
    <property type="match status" value="1"/>
</dbReference>
<evidence type="ECO:0000256" key="3">
    <source>
        <dbReference type="ARBA" id="ARBA00009809"/>
    </source>
</evidence>
<feature type="chain" id="PRO_5040138054" description="Beta-galactosidase" evidence="13">
    <location>
        <begin position="25"/>
        <end position="846"/>
    </location>
</feature>
<dbReference type="OrthoDB" id="1657402at2759"/>
<dbReference type="Proteomes" id="UP001153076">
    <property type="component" value="Unassembled WGS sequence"/>
</dbReference>
<evidence type="ECO:0000256" key="10">
    <source>
        <dbReference type="ARBA" id="ARBA00023295"/>
    </source>
</evidence>
<dbReference type="Pfam" id="PF01301">
    <property type="entry name" value="Glyco_hydro_35"/>
    <property type="match status" value="1"/>
</dbReference>
<keyword evidence="16" id="KW-1185">Reference proteome</keyword>
<sequence>MRENGSYMLVTLILGILFVTACCGDDGYSKLVDEEVKPGKPVPITYDARSLIIGGERLFLFSGSIHYPRVPLENWGDILDKAREGGLNTIQTYVFWNVHEPVKDQYNWTGQNDVVKFIKMCAERGMWVTLRIGPFIQAEWNHGGLPFWLREIEGMVYRTDNPQYKVEMEKWFNVVVNLMKENKLYAPQGGPIILSQVENEYDHVREAFDEGAIRYINWAANMAVGLNTGVPWIMCKQKDAPGEVINTCNGRHCGDTFPGANAPNKPKLWTENWTAQYRAFGDTPSQRAAEDIAFSVARWFSKNGSHANYYMYFGGTNYGRTSASFVTTRYYDEAPIDEFGFPREPKWGHLRDLHYVLRLCKKALFEGNYYEKIYGPNLEARWFEKGDSCAAFLWNNHTHEEKTVKFKGQEYVLPTKSISILPDCKNVVFNSDFLVSQHSSRVFKKSDTAHQTLKWEKTHERIPTKSTFFSTDPKEQFSTTKDTSDYLWYQTSIELDSLDLPFRKSLQPVLMVISLGHSLVAYVNGRFVGTEHGVKREYSFPYQVAVSLKEGVNNISILSSTVGMPDSGSYMEKRFTGLRSVEIQGLGTGNLDLTLNGWHHTIGLIGDKLKYYTEEGAKQVKWVPAKGVGEPLTWYRAYFDEPEGHAPLALMLENMTKGMVWVNGVSIGRYWSTYLTVNKRSSQSQYHIPRTFLKPKDNLLVIFDEAGGNIDTVEIQTVHRDVVCSFISEDMTAPVTDWEPTGNGIALAKGISKPQPRAVLKCPKGKIGKHVDFASFGNPYGVCGYYLLGNCTSPNSVQIAEKECLGKERCEIPLDRNIFLHDEKECPQFKGPKKLAVQLTCGKKDE</sequence>
<dbReference type="AlphaFoldDB" id="A0A9Q1L0K8"/>
<keyword evidence="5" id="KW-0052">Apoplast</keyword>
<comment type="catalytic activity">
    <reaction evidence="1 11">
        <text>Hydrolysis of terminal non-reducing beta-D-galactose residues in beta-D-galactosides.</text>
        <dbReference type="EC" id="3.2.1.23"/>
    </reaction>
</comment>
<keyword evidence="6" id="KW-0964">Secreted</keyword>
<dbReference type="Pfam" id="PF02140">
    <property type="entry name" value="SUEL_Lectin"/>
    <property type="match status" value="1"/>
</dbReference>
<dbReference type="SUPFAM" id="SSF49785">
    <property type="entry name" value="Galactose-binding domain-like"/>
    <property type="match status" value="2"/>
</dbReference>
<keyword evidence="10 11" id="KW-0326">Glycosidase</keyword>
<dbReference type="PROSITE" id="PS51257">
    <property type="entry name" value="PROKAR_LIPOPROTEIN"/>
    <property type="match status" value="1"/>
</dbReference>
<gene>
    <name evidence="15" type="ORF">Cgig2_014741</name>
</gene>
<dbReference type="InterPro" id="IPR043159">
    <property type="entry name" value="Lectin_gal-bd_sf"/>
</dbReference>
<dbReference type="GO" id="GO:0005975">
    <property type="term" value="P:carbohydrate metabolic process"/>
    <property type="evidence" value="ECO:0007669"/>
    <property type="project" value="InterPro"/>
</dbReference>
<evidence type="ECO:0000256" key="12">
    <source>
        <dbReference type="RuleBase" id="RU003679"/>
    </source>
</evidence>
<evidence type="ECO:0000256" key="4">
    <source>
        <dbReference type="ARBA" id="ARBA00012756"/>
    </source>
</evidence>
<dbReference type="PROSITE" id="PS01182">
    <property type="entry name" value="GLYCOSYL_HYDROL_F35"/>
    <property type="match status" value="1"/>
</dbReference>
<evidence type="ECO:0000313" key="16">
    <source>
        <dbReference type="Proteomes" id="UP001153076"/>
    </source>
</evidence>
<evidence type="ECO:0000256" key="2">
    <source>
        <dbReference type="ARBA" id="ARBA00004271"/>
    </source>
</evidence>
<dbReference type="PANTHER" id="PTHR23421">
    <property type="entry name" value="BETA-GALACTOSIDASE RELATED"/>
    <property type="match status" value="1"/>
</dbReference>
<dbReference type="InterPro" id="IPR041392">
    <property type="entry name" value="GHD"/>
</dbReference>
<protein>
    <recommendedName>
        <fullName evidence="4 11">Beta-galactosidase</fullName>
        <ecNumber evidence="4 11">3.2.1.23</ecNumber>
    </recommendedName>
</protein>
<evidence type="ECO:0000259" key="14">
    <source>
        <dbReference type="PROSITE" id="PS50228"/>
    </source>
</evidence>
<evidence type="ECO:0000256" key="7">
    <source>
        <dbReference type="ARBA" id="ARBA00022729"/>
    </source>
</evidence>
<dbReference type="InterPro" id="IPR008979">
    <property type="entry name" value="Galactose-bd-like_sf"/>
</dbReference>
<dbReference type="InterPro" id="IPR001944">
    <property type="entry name" value="Glycoside_Hdrlase_35"/>
</dbReference>
<evidence type="ECO:0000256" key="1">
    <source>
        <dbReference type="ARBA" id="ARBA00001412"/>
    </source>
</evidence>
<dbReference type="Gene3D" id="2.60.120.740">
    <property type="match status" value="1"/>
</dbReference>
<dbReference type="PRINTS" id="PR00742">
    <property type="entry name" value="GLHYDRLASE35"/>
</dbReference>
<dbReference type="EMBL" id="JAKOGI010000002">
    <property type="protein sequence ID" value="KAJ8452978.1"/>
    <property type="molecule type" value="Genomic_DNA"/>
</dbReference>
<evidence type="ECO:0000256" key="8">
    <source>
        <dbReference type="ARBA" id="ARBA00022801"/>
    </source>
</evidence>
<dbReference type="Gene3D" id="3.20.20.80">
    <property type="entry name" value="Glycosidases"/>
    <property type="match status" value="1"/>
</dbReference>
<dbReference type="InterPro" id="IPR048913">
    <property type="entry name" value="BetaGal_gal-bd"/>
</dbReference>
<comment type="subcellular location">
    <subcellularLocation>
        <location evidence="2">Secreted</location>
        <location evidence="2">Extracellular space</location>
        <location evidence="2">Apoplast</location>
    </subcellularLocation>
</comment>
<comment type="similarity">
    <text evidence="3 12">Belongs to the glycosyl hydrolase 35 family.</text>
</comment>
<feature type="signal peptide" evidence="13">
    <location>
        <begin position="1"/>
        <end position="24"/>
    </location>
</feature>
<dbReference type="EC" id="3.2.1.23" evidence="4 11"/>
<dbReference type="Pfam" id="PF17834">
    <property type="entry name" value="GHD"/>
    <property type="match status" value="1"/>
</dbReference>
<dbReference type="InterPro" id="IPR000922">
    <property type="entry name" value="Lectin_gal-bd_dom"/>
</dbReference>
<proteinExistence type="inferred from homology"/>
<dbReference type="GO" id="GO:0004565">
    <property type="term" value="F:beta-galactosidase activity"/>
    <property type="evidence" value="ECO:0007669"/>
    <property type="project" value="UniProtKB-EC"/>
</dbReference>
<keyword evidence="8 11" id="KW-0378">Hydrolase</keyword>
<keyword evidence="9" id="KW-0325">Glycoprotein</keyword>
<dbReference type="GO" id="GO:0048046">
    <property type="term" value="C:apoplast"/>
    <property type="evidence" value="ECO:0007669"/>
    <property type="project" value="UniProtKB-SubCell"/>
</dbReference>
<dbReference type="Pfam" id="PF21467">
    <property type="entry name" value="BetaGal_gal-bd"/>
    <property type="match status" value="1"/>
</dbReference>
<comment type="caution">
    <text evidence="15">The sequence shown here is derived from an EMBL/GenBank/DDBJ whole genome shotgun (WGS) entry which is preliminary data.</text>
</comment>
<evidence type="ECO:0000256" key="13">
    <source>
        <dbReference type="SAM" id="SignalP"/>
    </source>
</evidence>
<evidence type="ECO:0000313" key="15">
    <source>
        <dbReference type="EMBL" id="KAJ8452978.1"/>
    </source>
</evidence>
<evidence type="ECO:0000256" key="11">
    <source>
        <dbReference type="RuleBase" id="RU000675"/>
    </source>
</evidence>
<dbReference type="GO" id="GO:0030246">
    <property type="term" value="F:carbohydrate binding"/>
    <property type="evidence" value="ECO:0007669"/>
    <property type="project" value="InterPro"/>
</dbReference>
<evidence type="ECO:0000256" key="6">
    <source>
        <dbReference type="ARBA" id="ARBA00022525"/>
    </source>
</evidence>
<feature type="domain" description="SUEL-type lectin" evidence="14">
    <location>
        <begin position="752"/>
        <end position="842"/>
    </location>
</feature>
<dbReference type="InterPro" id="IPR019801">
    <property type="entry name" value="Glyco_hydro_35_CS"/>
</dbReference>
<dbReference type="InterPro" id="IPR017853">
    <property type="entry name" value="GH"/>
</dbReference>
<accession>A0A9Q1L0K8</accession>
<dbReference type="SUPFAM" id="SSF51445">
    <property type="entry name" value="(Trans)glycosidases"/>
    <property type="match status" value="1"/>
</dbReference>
<evidence type="ECO:0000256" key="5">
    <source>
        <dbReference type="ARBA" id="ARBA00022523"/>
    </source>
</evidence>
<keyword evidence="7 13" id="KW-0732">Signal</keyword>